<sequence length="172" mass="18740">MPTINDELLHGQLQHHWAGASAGVHFFERAADTHGDPRVAAEIGRLATEVREDRESLRNIMLSVGATPSLVASVGARAGELVSRLKPNGRIVRRSPLTDVLELEALRTAVNGKQSGWELLRAVADHDGRLDPNHLDELLRRGKSQLSRLQELHLGVALDLIAGDGSSTRTEM</sequence>
<comment type="caution">
    <text evidence="1">The sequence shown here is derived from an EMBL/GenBank/DDBJ whole genome shotgun (WGS) entry which is preliminary data.</text>
</comment>
<dbReference type="AlphaFoldDB" id="A0A7Y9UT33"/>
<keyword evidence="2" id="KW-1185">Reference proteome</keyword>
<dbReference type="EMBL" id="JACCAA010000001">
    <property type="protein sequence ID" value="NYG57164.1"/>
    <property type="molecule type" value="Genomic_DNA"/>
</dbReference>
<organism evidence="1 2">
    <name type="scientific">Nocardioides daedukensis</name>
    <dbReference type="NCBI Taxonomy" id="634462"/>
    <lineage>
        <taxon>Bacteria</taxon>
        <taxon>Bacillati</taxon>
        <taxon>Actinomycetota</taxon>
        <taxon>Actinomycetes</taxon>
        <taxon>Propionibacteriales</taxon>
        <taxon>Nocardioidaceae</taxon>
        <taxon>Nocardioides</taxon>
    </lineage>
</organism>
<name>A0A7Y9UT33_9ACTN</name>
<evidence type="ECO:0000313" key="2">
    <source>
        <dbReference type="Proteomes" id="UP000540656"/>
    </source>
</evidence>
<protein>
    <recommendedName>
        <fullName evidence="3">DUF892 family protein</fullName>
    </recommendedName>
</protein>
<proteinExistence type="predicted"/>
<reference evidence="1 2" key="1">
    <citation type="submission" date="2020-07" db="EMBL/GenBank/DDBJ databases">
        <title>Sequencing the genomes of 1000 actinobacteria strains.</title>
        <authorList>
            <person name="Klenk H.-P."/>
        </authorList>
    </citation>
    <scope>NUCLEOTIDE SEQUENCE [LARGE SCALE GENOMIC DNA]</scope>
    <source>
        <strain evidence="1 2">DSM 23819</strain>
    </source>
</reference>
<dbReference type="Proteomes" id="UP000540656">
    <property type="component" value="Unassembled WGS sequence"/>
</dbReference>
<evidence type="ECO:0000313" key="1">
    <source>
        <dbReference type="EMBL" id="NYG57164.1"/>
    </source>
</evidence>
<evidence type="ECO:0008006" key="3">
    <source>
        <dbReference type="Google" id="ProtNLM"/>
    </source>
</evidence>
<dbReference type="RefSeq" id="WP_179500478.1">
    <property type="nucleotide sequence ID" value="NZ_JACCAA010000001.1"/>
</dbReference>
<accession>A0A7Y9UT33</accession>
<gene>
    <name evidence="1" type="ORF">BJ980_000087</name>
</gene>